<reference evidence="2 3" key="1">
    <citation type="submission" date="2014-03" db="EMBL/GenBank/DDBJ databases">
        <title>Genomics of Bifidobacteria.</title>
        <authorList>
            <person name="Ventura M."/>
            <person name="Milani C."/>
            <person name="Lugli G.A."/>
        </authorList>
    </citation>
    <scope>NUCLEOTIDE SEQUENCE [LARGE SCALE GENOMIC DNA]</scope>
    <source>
        <strain evidence="2 3">DSM 23968</strain>
    </source>
</reference>
<evidence type="ECO:0000256" key="1">
    <source>
        <dbReference type="SAM" id="MobiDB-lite"/>
    </source>
</evidence>
<keyword evidence="3" id="KW-1185">Reference proteome</keyword>
<feature type="region of interest" description="Disordered" evidence="1">
    <location>
        <begin position="20"/>
        <end position="42"/>
    </location>
</feature>
<organism evidence="2 3">
    <name type="scientific">Bifidobacterium stellenboschense</name>
    <dbReference type="NCBI Taxonomy" id="762211"/>
    <lineage>
        <taxon>Bacteria</taxon>
        <taxon>Bacillati</taxon>
        <taxon>Actinomycetota</taxon>
        <taxon>Actinomycetes</taxon>
        <taxon>Bifidobacteriales</taxon>
        <taxon>Bifidobacteriaceae</taxon>
        <taxon>Bifidobacterium</taxon>
    </lineage>
</organism>
<accession>A0A087D6Z2</accession>
<dbReference type="EMBL" id="JGZP01000038">
    <property type="protein sequence ID" value="KFI91292.1"/>
    <property type="molecule type" value="Genomic_DNA"/>
</dbReference>
<dbReference type="Proteomes" id="UP000029004">
    <property type="component" value="Unassembled WGS sequence"/>
</dbReference>
<dbReference type="AlphaFoldDB" id="A0A087D6Z2"/>
<proteinExistence type="predicted"/>
<evidence type="ECO:0000313" key="2">
    <source>
        <dbReference type="EMBL" id="KFI91292.1"/>
    </source>
</evidence>
<name>A0A087D6Z2_9BIFI</name>
<comment type="caution">
    <text evidence="2">The sequence shown here is derived from an EMBL/GenBank/DDBJ whole genome shotgun (WGS) entry which is preliminary data.</text>
</comment>
<evidence type="ECO:0000313" key="3">
    <source>
        <dbReference type="Proteomes" id="UP000029004"/>
    </source>
</evidence>
<feature type="region of interest" description="Disordered" evidence="1">
    <location>
        <begin position="344"/>
        <end position="370"/>
    </location>
</feature>
<dbReference type="STRING" id="762211.BSTEL_2198"/>
<sequence length="881" mass="96327">MAVAGREEHMNIAVTGHRRIPDAASTARAPSPWKRPSADDRTRRLSDDWYPGEWLEPVDPDIVGPFLERYMAGMSRRMAAYLRAQGAADAGLPGTRAGTGGTGTDAAGRRRAYGVDFLNLCLIVDQERTFPIGERNLADGVYEPDEETAMAAAMMLQLEFDRFVDFVAALDPHIDRRGFVAALRDAYGYEGDIDSSDFLDLLASRTAERMAGERLRDWSRRPVDAAAGPDVAAGAWERTVRSRLAAWGLRDAAPDTASSRDTGRNDGVDAVAALERAESHWTRRVAGTRRHTPRARRDVASWCVWHAVLDVVRRTDRHAYDVRWRGVDTPERDARRFDTLPAPDDAIAARDGSHGTGVHTSRHSRHSRHGLDGSAWNTLMGRMVVTHRRVSRGYARWCDMMPGENDIAGIRLAVRAIADTSAFADRTLAAVCNALVRGDVEPPCDAREAARMLLAYACVGRVVNLDGARDEGAAAAADDAPGEYVYVGLRNAILGYAGYGGARRTLAPDEYRDYVALVSGGETRGTDGRAHDPRRRAVWMFPGMEDRFGSVRASMQARVREAMAAGYDLGETGGDASPMPESWWRFHDMADKAVSRWLGGETVHALAVDGHGHTLAYRSTNPVAAYQDVNAWRLAGALERYEGERGWGSGGRLADLYRDRGHLSKSGGRAVDRSIRDYADSARGAVDAVQYLAAVTGLGMMLGSDQSVETFVRLIDLCDERGGERFRKSLWTLICVAKSKRLCLTVPGAHGRHVGVRLMAIMLSDPERLAEAEREFKIANLHRALGTVRDGDRAADVEDDAADVEDDAADAWRGIARDIDAAEHVVRGVALAAFTRLRAADRRWTAIRVTPADCVGSRIDPASDGACVFHADTTRRKGATA</sequence>
<protein>
    <submittedName>
        <fullName evidence="2">Uncharacterized protein</fullName>
    </submittedName>
</protein>
<gene>
    <name evidence="2" type="ORF">BSTEL_2198</name>
</gene>